<proteinExistence type="predicted"/>
<feature type="non-terminal residue" evidence="2">
    <location>
        <position position="1"/>
    </location>
</feature>
<accession>A0A9N9PC42</accession>
<evidence type="ECO:0000313" key="2">
    <source>
        <dbReference type="EMBL" id="CAG8806521.1"/>
    </source>
</evidence>
<evidence type="ECO:0000256" key="1">
    <source>
        <dbReference type="SAM" id="MobiDB-lite"/>
    </source>
</evidence>
<dbReference type="EMBL" id="CAJVPY010041331">
    <property type="protein sequence ID" value="CAG8806521.1"/>
    <property type="molecule type" value="Genomic_DNA"/>
</dbReference>
<reference evidence="2" key="1">
    <citation type="submission" date="2021-06" db="EMBL/GenBank/DDBJ databases">
        <authorList>
            <person name="Kallberg Y."/>
            <person name="Tangrot J."/>
            <person name="Rosling A."/>
        </authorList>
    </citation>
    <scope>NUCLEOTIDE SEQUENCE</scope>
    <source>
        <strain evidence="2">MA453B</strain>
    </source>
</reference>
<dbReference type="OrthoDB" id="2272012at2759"/>
<dbReference type="PANTHER" id="PTHR46572">
    <property type="entry name" value="RHO1 GDP-GTP EXCHANGE PROTEIN 1-RELATED"/>
    <property type="match status" value="1"/>
</dbReference>
<dbReference type="AlphaFoldDB" id="A0A9N9PC42"/>
<comment type="caution">
    <text evidence="2">The sequence shown here is derived from an EMBL/GenBank/DDBJ whole genome shotgun (WGS) entry which is preliminary data.</text>
</comment>
<feature type="region of interest" description="Disordered" evidence="1">
    <location>
        <begin position="73"/>
        <end position="97"/>
    </location>
</feature>
<evidence type="ECO:0000313" key="3">
    <source>
        <dbReference type="Proteomes" id="UP000789405"/>
    </source>
</evidence>
<dbReference type="Proteomes" id="UP000789405">
    <property type="component" value="Unassembled WGS sequence"/>
</dbReference>
<dbReference type="InterPro" id="IPR052233">
    <property type="entry name" value="Rho-type_GEFs"/>
</dbReference>
<gene>
    <name evidence="2" type="ORF">DERYTH_LOCUS24487</name>
</gene>
<organism evidence="2 3">
    <name type="scientific">Dentiscutata erythropus</name>
    <dbReference type="NCBI Taxonomy" id="1348616"/>
    <lineage>
        <taxon>Eukaryota</taxon>
        <taxon>Fungi</taxon>
        <taxon>Fungi incertae sedis</taxon>
        <taxon>Mucoromycota</taxon>
        <taxon>Glomeromycotina</taxon>
        <taxon>Glomeromycetes</taxon>
        <taxon>Diversisporales</taxon>
        <taxon>Gigasporaceae</taxon>
        <taxon>Dentiscutata</taxon>
    </lineage>
</organism>
<protein>
    <submittedName>
        <fullName evidence="2">2712_t:CDS:1</fullName>
    </submittedName>
</protein>
<name>A0A9N9PC42_9GLOM</name>
<keyword evidence="3" id="KW-1185">Reference proteome</keyword>
<sequence>MPSILSSSNNYEDSEENDLPTGVFILLTDCYSPTCTRDNLYYSIACPRRLEQAKQHLKVDFPNRVKANRCLHARKHRMPNQDFNRSTSHSSMSDRRK</sequence>
<feature type="compositionally biased region" description="Polar residues" evidence="1">
    <location>
        <begin position="81"/>
        <end position="91"/>
    </location>
</feature>
<dbReference type="PANTHER" id="PTHR46572:SF2">
    <property type="entry name" value="RHO1 GDP-GTP EXCHANGE PROTEIN 1-RELATED"/>
    <property type="match status" value="1"/>
</dbReference>